<comment type="caution">
    <text evidence="1">The sequence shown here is derived from an EMBL/GenBank/DDBJ whole genome shotgun (WGS) entry which is preliminary data.</text>
</comment>
<accession>A0ABX0QZL7</accession>
<sequence>MNRKVTADDSMLITLPDTSFSQVLNPEDTNRADTRAFLARDAEPFKLPGFVTPFGYTLWQNRAERQFRLVTQEPEPQTVYAVRLEETEDFTSPERACIQVMVWRTRQPQHEGAVHGLARRFFCHFLHRWSIIITDSAQTNAAKVMWEGMVAWALRDPEHYVYVWDGTGESGCLHPVRSWLAFCGHWAAFCWGAEPESHLRRRVVISTHPLNAAQK</sequence>
<evidence type="ECO:0000313" key="2">
    <source>
        <dbReference type="Proteomes" id="UP000780690"/>
    </source>
</evidence>
<organism evidence="1 2">
    <name type="scientific">Candidatus Pantoea formicae</name>
    <dbReference type="NCBI Taxonomy" id="2608355"/>
    <lineage>
        <taxon>Bacteria</taxon>
        <taxon>Pseudomonadati</taxon>
        <taxon>Pseudomonadota</taxon>
        <taxon>Gammaproteobacteria</taxon>
        <taxon>Enterobacterales</taxon>
        <taxon>Erwiniaceae</taxon>
        <taxon>Pantoea</taxon>
    </lineage>
</organism>
<dbReference type="Proteomes" id="UP000780690">
    <property type="component" value="Unassembled WGS sequence"/>
</dbReference>
<name>A0ABX0QZL7_9GAMM</name>
<evidence type="ECO:0008006" key="3">
    <source>
        <dbReference type="Google" id="ProtNLM"/>
    </source>
</evidence>
<dbReference type="RefSeq" id="WP_167141418.1">
    <property type="nucleotide sequence ID" value="NZ_VWXD01000008.1"/>
</dbReference>
<keyword evidence="2" id="KW-1185">Reference proteome</keyword>
<protein>
    <recommendedName>
        <fullName evidence="3">Phage protein</fullName>
    </recommendedName>
</protein>
<evidence type="ECO:0000313" key="1">
    <source>
        <dbReference type="EMBL" id="NIF02417.1"/>
    </source>
</evidence>
<reference evidence="1 2" key="1">
    <citation type="journal article" date="2019" name="bioRxiv">
        <title>Bacteria contribute to plant secondary compound degradation in a generalist herbivore system.</title>
        <authorList>
            <person name="Francoeur C.B."/>
            <person name="Khadempour L."/>
            <person name="Moreira-Soto R.D."/>
            <person name="Gotting K."/>
            <person name="Book A.J."/>
            <person name="Pinto-Tomas A.A."/>
            <person name="Keefover-Ring K."/>
            <person name="Currie C.R."/>
        </authorList>
    </citation>
    <scope>NUCLEOTIDE SEQUENCE [LARGE SCALE GENOMIC DNA]</scope>
    <source>
        <strain evidence="1 2">Acro-805</strain>
    </source>
</reference>
<dbReference type="EMBL" id="VWXD01000008">
    <property type="protein sequence ID" value="NIF02417.1"/>
    <property type="molecule type" value="Genomic_DNA"/>
</dbReference>
<proteinExistence type="predicted"/>
<gene>
    <name evidence="1" type="ORF">F3J38_20545</name>
</gene>